<organism evidence="1 2">
    <name type="scientific">Dallia pectoralis</name>
    <name type="common">Alaska blackfish</name>
    <dbReference type="NCBI Taxonomy" id="75939"/>
    <lineage>
        <taxon>Eukaryota</taxon>
        <taxon>Metazoa</taxon>
        <taxon>Chordata</taxon>
        <taxon>Craniata</taxon>
        <taxon>Vertebrata</taxon>
        <taxon>Euteleostomi</taxon>
        <taxon>Actinopterygii</taxon>
        <taxon>Neopterygii</taxon>
        <taxon>Teleostei</taxon>
        <taxon>Protacanthopterygii</taxon>
        <taxon>Esociformes</taxon>
        <taxon>Umbridae</taxon>
        <taxon>Dallia</taxon>
    </lineage>
</organism>
<name>A0ACC2FW29_DALPE</name>
<protein>
    <submittedName>
        <fullName evidence="1">Uncharacterized protein</fullName>
    </submittedName>
</protein>
<dbReference type="Proteomes" id="UP001157502">
    <property type="component" value="Chromosome 21"/>
</dbReference>
<keyword evidence="2" id="KW-1185">Reference proteome</keyword>
<sequence length="329" mass="36559">MSSMGCKVNRAAEEVLQPVNQFWSMLDDLSQNDPQSYQTFIKEQMKEGADYFSPPQPDCCLCTDLLGPNKGSLYINVCGWKRVPAPPNENQPVPVFGGRMETDTDERGDHYSVVDVAFSPVVLLQAQRDRIEKDQVHLLAMSFIQQQHGLCLSQQYTVSSCKLKGSLEDMRRRLASLKQPGPATHTVSQTPASLLQQITSLGKGSSDDSTSVHSSTPDKHTSEPGERSKKSLIQVISSTVTSQPERPEHQLTVHSEASTHSRSLELTVELPKVQSIAGCHLSISQDDVLLEVKDLYHLHLVFPETVHEESALATFDKKKQTLRLRVSIL</sequence>
<evidence type="ECO:0000313" key="1">
    <source>
        <dbReference type="EMBL" id="KAJ7995532.1"/>
    </source>
</evidence>
<gene>
    <name evidence="1" type="ORF">DPEC_G00245560</name>
</gene>
<comment type="caution">
    <text evidence="1">The sequence shown here is derived from an EMBL/GenBank/DDBJ whole genome shotgun (WGS) entry which is preliminary data.</text>
</comment>
<proteinExistence type="predicted"/>
<reference evidence="1" key="1">
    <citation type="submission" date="2021-05" db="EMBL/GenBank/DDBJ databases">
        <authorList>
            <person name="Pan Q."/>
            <person name="Jouanno E."/>
            <person name="Zahm M."/>
            <person name="Klopp C."/>
            <person name="Cabau C."/>
            <person name="Louis A."/>
            <person name="Berthelot C."/>
            <person name="Parey E."/>
            <person name="Roest Crollius H."/>
            <person name="Montfort J."/>
            <person name="Robinson-Rechavi M."/>
            <person name="Bouchez O."/>
            <person name="Lampietro C."/>
            <person name="Lopez Roques C."/>
            <person name="Donnadieu C."/>
            <person name="Postlethwait J."/>
            <person name="Bobe J."/>
            <person name="Dillon D."/>
            <person name="Chandos A."/>
            <person name="von Hippel F."/>
            <person name="Guiguen Y."/>
        </authorList>
    </citation>
    <scope>NUCLEOTIDE SEQUENCE</scope>
    <source>
        <strain evidence="1">YG-Jan2019</strain>
    </source>
</reference>
<dbReference type="EMBL" id="CM055748">
    <property type="protein sequence ID" value="KAJ7995532.1"/>
    <property type="molecule type" value="Genomic_DNA"/>
</dbReference>
<evidence type="ECO:0000313" key="2">
    <source>
        <dbReference type="Proteomes" id="UP001157502"/>
    </source>
</evidence>
<accession>A0ACC2FW29</accession>